<evidence type="ECO:0000256" key="2">
    <source>
        <dbReference type="ARBA" id="ARBA00022801"/>
    </source>
</evidence>
<dbReference type="Proteomes" id="UP000824469">
    <property type="component" value="Unassembled WGS sequence"/>
</dbReference>
<organism evidence="5 6">
    <name type="scientific">Taxus chinensis</name>
    <name type="common">Chinese yew</name>
    <name type="synonym">Taxus wallichiana var. chinensis</name>
    <dbReference type="NCBI Taxonomy" id="29808"/>
    <lineage>
        <taxon>Eukaryota</taxon>
        <taxon>Viridiplantae</taxon>
        <taxon>Streptophyta</taxon>
        <taxon>Embryophyta</taxon>
        <taxon>Tracheophyta</taxon>
        <taxon>Spermatophyta</taxon>
        <taxon>Pinopsida</taxon>
        <taxon>Pinidae</taxon>
        <taxon>Conifers II</taxon>
        <taxon>Cupressales</taxon>
        <taxon>Taxaceae</taxon>
        <taxon>Taxus</taxon>
    </lineage>
</organism>
<dbReference type="EMBL" id="JAHRHJ020000002">
    <property type="protein sequence ID" value="KAH9327698.1"/>
    <property type="molecule type" value="Genomic_DNA"/>
</dbReference>
<proteinExistence type="inferred from homology"/>
<reference evidence="5 6" key="1">
    <citation type="journal article" date="2021" name="Nat. Plants">
        <title>The Taxus genome provides insights into paclitaxel biosynthesis.</title>
        <authorList>
            <person name="Xiong X."/>
            <person name="Gou J."/>
            <person name="Liao Q."/>
            <person name="Li Y."/>
            <person name="Zhou Q."/>
            <person name="Bi G."/>
            <person name="Li C."/>
            <person name="Du R."/>
            <person name="Wang X."/>
            <person name="Sun T."/>
            <person name="Guo L."/>
            <person name="Liang H."/>
            <person name="Lu P."/>
            <person name="Wu Y."/>
            <person name="Zhang Z."/>
            <person name="Ro D.K."/>
            <person name="Shang Y."/>
            <person name="Huang S."/>
            <person name="Yan J."/>
        </authorList>
    </citation>
    <scope>NUCLEOTIDE SEQUENCE [LARGE SCALE GENOMIC DNA]</scope>
    <source>
        <strain evidence="5">Ta-2019</strain>
    </source>
</reference>
<accession>A0AA38GSP3</accession>
<evidence type="ECO:0000256" key="4">
    <source>
        <dbReference type="SAM" id="SignalP"/>
    </source>
</evidence>
<keyword evidence="2" id="KW-0378">Hydrolase</keyword>
<name>A0AA38GSP3_TAXCH</name>
<dbReference type="AlphaFoldDB" id="A0AA38GSP3"/>
<keyword evidence="4" id="KW-0732">Signal</keyword>
<evidence type="ECO:0008006" key="7">
    <source>
        <dbReference type="Google" id="ProtNLM"/>
    </source>
</evidence>
<gene>
    <name evidence="5" type="ORF">KI387_007876</name>
</gene>
<dbReference type="SUPFAM" id="SSF51445">
    <property type="entry name" value="(Trans)glycosidases"/>
    <property type="match status" value="1"/>
</dbReference>
<dbReference type="FunFam" id="3.20.20.80:FF:000022">
    <property type="entry name" value="Beta-glucosidase 11"/>
    <property type="match status" value="1"/>
</dbReference>
<dbReference type="GO" id="GO:0008422">
    <property type="term" value="F:beta-glucosidase activity"/>
    <property type="evidence" value="ECO:0007669"/>
    <property type="project" value="TreeGrafter"/>
</dbReference>
<dbReference type="InterPro" id="IPR001360">
    <property type="entry name" value="Glyco_hydro_1"/>
</dbReference>
<dbReference type="GO" id="GO:0005975">
    <property type="term" value="P:carbohydrate metabolic process"/>
    <property type="evidence" value="ECO:0007669"/>
    <property type="project" value="InterPro"/>
</dbReference>
<keyword evidence="6" id="KW-1185">Reference proteome</keyword>
<dbReference type="Gene3D" id="3.20.20.80">
    <property type="entry name" value="Glycosidases"/>
    <property type="match status" value="1"/>
</dbReference>
<comment type="caution">
    <text evidence="5">The sequence shown here is derived from an EMBL/GenBank/DDBJ whole genome shotgun (WGS) entry which is preliminary data.</text>
</comment>
<dbReference type="Pfam" id="PF00232">
    <property type="entry name" value="Glyco_hydro_1"/>
    <property type="match status" value="2"/>
</dbReference>
<dbReference type="PANTHER" id="PTHR10353:SF29">
    <property type="entry name" value="BETA-GLUCOSIDASE 11"/>
    <property type="match status" value="1"/>
</dbReference>
<dbReference type="PROSITE" id="PS00653">
    <property type="entry name" value="GLYCOSYL_HYDROL_F1_2"/>
    <property type="match status" value="1"/>
</dbReference>
<dbReference type="PANTHER" id="PTHR10353">
    <property type="entry name" value="GLYCOSYL HYDROLASE"/>
    <property type="match status" value="1"/>
</dbReference>
<evidence type="ECO:0000256" key="3">
    <source>
        <dbReference type="RuleBase" id="RU003690"/>
    </source>
</evidence>
<dbReference type="InterPro" id="IPR033132">
    <property type="entry name" value="GH_1_N_CS"/>
</dbReference>
<feature type="chain" id="PRO_5041405220" description="Beta-glucosidase" evidence="4">
    <location>
        <begin position="23"/>
        <end position="474"/>
    </location>
</feature>
<sequence length="474" mass="53444">MATARLTIIPVIIVVLLMSVLGHSSTQEFSAKDFPAGFSFGIGSAAYQYEGAAADDGRKPSIWDTFVHIKGNTFDGGTGDVAVDQYHRYKEDIGLMSTMGIDGYRLSISWSRLIPDGNGLINPKGLEYYNNLINELVSNGIQPHVTLYHFDLPQALEDAYGGFVSPHIVGDFVAYADICFREFGDRVKYWSTFNEPNIFAFAGYDTGNFPPQRCSYPFGNCTAGNSTVEPYIVAHNVLIAHAAAVELYREIYQAKQGGWIGLVLLMNWPIPLTNKSTDIAATQRYNDFGVGWFLDPIVHVDYPASMRKIVGSRLPLFTKEQVRKIQGSSDFIGINHYFSVYCYDVPRNRASNLADYIQDRSYGITGFAEPNNDSIALSEALNDQYRVNLHLDVLKYVLAAIRNGSDTRGYFIWTLLDDFEVLSSYTWRFGLHYVDFNDNLKRYPKLSAQWYKTFLHRGTNSQTQILLNTDIYLE</sequence>
<protein>
    <recommendedName>
        <fullName evidence="7">Beta-glucosidase</fullName>
    </recommendedName>
</protein>
<evidence type="ECO:0000313" key="5">
    <source>
        <dbReference type="EMBL" id="KAH9327698.1"/>
    </source>
</evidence>
<evidence type="ECO:0000256" key="1">
    <source>
        <dbReference type="ARBA" id="ARBA00010838"/>
    </source>
</evidence>
<feature type="signal peptide" evidence="4">
    <location>
        <begin position="1"/>
        <end position="22"/>
    </location>
</feature>
<comment type="similarity">
    <text evidence="1 3">Belongs to the glycosyl hydrolase 1 family.</text>
</comment>
<evidence type="ECO:0000313" key="6">
    <source>
        <dbReference type="Proteomes" id="UP000824469"/>
    </source>
</evidence>
<dbReference type="OMA" id="WWNEPAT"/>
<dbReference type="PRINTS" id="PR00131">
    <property type="entry name" value="GLHYDRLASE1"/>
</dbReference>
<dbReference type="InterPro" id="IPR017853">
    <property type="entry name" value="GH"/>
</dbReference>